<dbReference type="RefSeq" id="WP_182543699.1">
    <property type="nucleotide sequence ID" value="NZ_JACGWZ010000002.1"/>
</dbReference>
<proteinExistence type="predicted"/>
<sequence length="58" mass="6396">MDFETPEADAIEQVQQGREDSEEEGLVADMTETPPDANPADVAEQRYVVPDDDPYDPG</sequence>
<comment type="caution">
    <text evidence="2">The sequence shown here is derived from an EMBL/GenBank/DDBJ whole genome shotgun (WGS) entry which is preliminary data.</text>
</comment>
<feature type="region of interest" description="Disordered" evidence="1">
    <location>
        <begin position="1"/>
        <end position="58"/>
    </location>
</feature>
<keyword evidence="3" id="KW-1185">Reference proteome</keyword>
<organism evidence="2 3">
    <name type="scientific">Halosaccharopolyspora lacisalsi</name>
    <dbReference type="NCBI Taxonomy" id="1000566"/>
    <lineage>
        <taxon>Bacteria</taxon>
        <taxon>Bacillati</taxon>
        <taxon>Actinomycetota</taxon>
        <taxon>Actinomycetes</taxon>
        <taxon>Pseudonocardiales</taxon>
        <taxon>Pseudonocardiaceae</taxon>
        <taxon>Halosaccharopolyspora</taxon>
    </lineage>
</organism>
<protein>
    <submittedName>
        <fullName evidence="2">Uncharacterized protein</fullName>
    </submittedName>
</protein>
<gene>
    <name evidence="2" type="ORF">FHX42_001757</name>
</gene>
<dbReference type="Proteomes" id="UP000569329">
    <property type="component" value="Unassembled WGS sequence"/>
</dbReference>
<dbReference type="AlphaFoldDB" id="A0A839DU11"/>
<evidence type="ECO:0000256" key="1">
    <source>
        <dbReference type="SAM" id="MobiDB-lite"/>
    </source>
</evidence>
<dbReference type="EMBL" id="JACGWZ010000002">
    <property type="protein sequence ID" value="MBA8824410.1"/>
    <property type="molecule type" value="Genomic_DNA"/>
</dbReference>
<reference evidence="2 3" key="1">
    <citation type="submission" date="2020-07" db="EMBL/GenBank/DDBJ databases">
        <title>Sequencing the genomes of 1000 actinobacteria strains.</title>
        <authorList>
            <person name="Klenk H.-P."/>
        </authorList>
    </citation>
    <scope>NUCLEOTIDE SEQUENCE [LARGE SCALE GENOMIC DNA]</scope>
    <source>
        <strain evidence="2 3">DSM 45975</strain>
    </source>
</reference>
<name>A0A839DU11_9PSEU</name>
<feature type="compositionally biased region" description="Acidic residues" evidence="1">
    <location>
        <begin position="1"/>
        <end position="10"/>
    </location>
</feature>
<evidence type="ECO:0000313" key="2">
    <source>
        <dbReference type="EMBL" id="MBA8824410.1"/>
    </source>
</evidence>
<accession>A0A839DU11</accession>
<evidence type="ECO:0000313" key="3">
    <source>
        <dbReference type="Proteomes" id="UP000569329"/>
    </source>
</evidence>